<dbReference type="AlphaFoldDB" id="A0A0E9TJZ6"/>
<reference evidence="1" key="1">
    <citation type="submission" date="2014-11" db="EMBL/GenBank/DDBJ databases">
        <authorList>
            <person name="Amaro Gonzalez C."/>
        </authorList>
    </citation>
    <scope>NUCLEOTIDE SEQUENCE</scope>
</reference>
<reference evidence="1" key="2">
    <citation type="journal article" date="2015" name="Fish Shellfish Immunol.">
        <title>Early steps in the European eel (Anguilla anguilla)-Vibrio vulnificus interaction in the gills: Role of the RtxA13 toxin.</title>
        <authorList>
            <person name="Callol A."/>
            <person name="Pajuelo D."/>
            <person name="Ebbesson L."/>
            <person name="Teles M."/>
            <person name="MacKenzie S."/>
            <person name="Amaro C."/>
        </authorList>
    </citation>
    <scope>NUCLEOTIDE SEQUENCE</scope>
</reference>
<protein>
    <submittedName>
        <fullName evidence="1">Uncharacterized protein</fullName>
    </submittedName>
</protein>
<organism evidence="1">
    <name type="scientific">Anguilla anguilla</name>
    <name type="common">European freshwater eel</name>
    <name type="synonym">Muraena anguilla</name>
    <dbReference type="NCBI Taxonomy" id="7936"/>
    <lineage>
        <taxon>Eukaryota</taxon>
        <taxon>Metazoa</taxon>
        <taxon>Chordata</taxon>
        <taxon>Craniata</taxon>
        <taxon>Vertebrata</taxon>
        <taxon>Euteleostomi</taxon>
        <taxon>Actinopterygii</taxon>
        <taxon>Neopterygii</taxon>
        <taxon>Teleostei</taxon>
        <taxon>Anguilliformes</taxon>
        <taxon>Anguillidae</taxon>
        <taxon>Anguilla</taxon>
    </lineage>
</organism>
<sequence>MLKYRTNKLRRAIWKNWVHKASNCIAHNTKSLMNPSIAKPSNL</sequence>
<evidence type="ECO:0000313" key="1">
    <source>
        <dbReference type="EMBL" id="JAH53063.1"/>
    </source>
</evidence>
<name>A0A0E9TJZ6_ANGAN</name>
<dbReference type="EMBL" id="GBXM01055514">
    <property type="protein sequence ID" value="JAH53063.1"/>
    <property type="molecule type" value="Transcribed_RNA"/>
</dbReference>
<proteinExistence type="predicted"/>
<accession>A0A0E9TJZ6</accession>